<gene>
    <name evidence="1" type="ORF">DAPPUDRAFT_263288</name>
</gene>
<reference evidence="1 2" key="1">
    <citation type="journal article" date="2011" name="Science">
        <title>The ecoresponsive genome of Daphnia pulex.</title>
        <authorList>
            <person name="Colbourne J.K."/>
            <person name="Pfrender M.E."/>
            <person name="Gilbert D."/>
            <person name="Thomas W.K."/>
            <person name="Tucker A."/>
            <person name="Oakley T.H."/>
            <person name="Tokishita S."/>
            <person name="Aerts A."/>
            <person name="Arnold G.J."/>
            <person name="Basu M.K."/>
            <person name="Bauer D.J."/>
            <person name="Caceres C.E."/>
            <person name="Carmel L."/>
            <person name="Casola C."/>
            <person name="Choi J.H."/>
            <person name="Detter J.C."/>
            <person name="Dong Q."/>
            <person name="Dusheyko S."/>
            <person name="Eads B.D."/>
            <person name="Frohlich T."/>
            <person name="Geiler-Samerotte K.A."/>
            <person name="Gerlach D."/>
            <person name="Hatcher P."/>
            <person name="Jogdeo S."/>
            <person name="Krijgsveld J."/>
            <person name="Kriventseva E.V."/>
            <person name="Kultz D."/>
            <person name="Laforsch C."/>
            <person name="Lindquist E."/>
            <person name="Lopez J."/>
            <person name="Manak J.R."/>
            <person name="Muller J."/>
            <person name="Pangilinan J."/>
            <person name="Patwardhan R.P."/>
            <person name="Pitluck S."/>
            <person name="Pritham E.J."/>
            <person name="Rechtsteiner A."/>
            <person name="Rho M."/>
            <person name="Rogozin I.B."/>
            <person name="Sakarya O."/>
            <person name="Salamov A."/>
            <person name="Schaack S."/>
            <person name="Shapiro H."/>
            <person name="Shiga Y."/>
            <person name="Skalitzky C."/>
            <person name="Smith Z."/>
            <person name="Souvorov A."/>
            <person name="Sung W."/>
            <person name="Tang Z."/>
            <person name="Tsuchiya D."/>
            <person name="Tu H."/>
            <person name="Vos H."/>
            <person name="Wang M."/>
            <person name="Wolf Y.I."/>
            <person name="Yamagata H."/>
            <person name="Yamada T."/>
            <person name="Ye Y."/>
            <person name="Shaw J.R."/>
            <person name="Andrews J."/>
            <person name="Crease T.J."/>
            <person name="Tang H."/>
            <person name="Lucas S.M."/>
            <person name="Robertson H.M."/>
            <person name="Bork P."/>
            <person name="Koonin E.V."/>
            <person name="Zdobnov E.M."/>
            <person name="Grigoriev I.V."/>
            <person name="Lynch M."/>
            <person name="Boore J.L."/>
        </authorList>
    </citation>
    <scope>NUCLEOTIDE SEQUENCE [LARGE SCALE GENOMIC DNA]</scope>
</reference>
<evidence type="ECO:0000313" key="2">
    <source>
        <dbReference type="Proteomes" id="UP000000305"/>
    </source>
</evidence>
<accession>E9HPG8</accession>
<dbReference type="AlphaFoldDB" id="E9HPG8"/>
<dbReference type="KEGG" id="dpx:DAPPUDRAFT_263288"/>
<dbReference type="EMBL" id="GL732706">
    <property type="protein sequence ID" value="EFX66348.1"/>
    <property type="molecule type" value="Genomic_DNA"/>
</dbReference>
<dbReference type="HOGENOM" id="CLU_2280189_0_0_1"/>
<dbReference type="InParanoid" id="E9HPG8"/>
<organism evidence="1 2">
    <name type="scientific">Daphnia pulex</name>
    <name type="common">Water flea</name>
    <dbReference type="NCBI Taxonomy" id="6669"/>
    <lineage>
        <taxon>Eukaryota</taxon>
        <taxon>Metazoa</taxon>
        <taxon>Ecdysozoa</taxon>
        <taxon>Arthropoda</taxon>
        <taxon>Crustacea</taxon>
        <taxon>Branchiopoda</taxon>
        <taxon>Diplostraca</taxon>
        <taxon>Cladocera</taxon>
        <taxon>Anomopoda</taxon>
        <taxon>Daphniidae</taxon>
        <taxon>Daphnia</taxon>
    </lineage>
</organism>
<evidence type="ECO:0000313" key="1">
    <source>
        <dbReference type="EMBL" id="EFX66348.1"/>
    </source>
</evidence>
<protein>
    <submittedName>
        <fullName evidence="1">Uncharacterized protein</fullName>
    </submittedName>
</protein>
<name>E9HPG8_DAPPU</name>
<dbReference type="OrthoDB" id="10365289at2759"/>
<proteinExistence type="predicted"/>
<sequence length="102" mass="11554">MASEALEFAKGTLTTGAQPAIVRKLLQDKFGTNLMGKNLINIKQTLQGKSQEEWEATAEYLQKLKKWFRAALYAVAEEDFAEEKSKLLTQYGKMVAAYFEEN</sequence>
<dbReference type="PhylomeDB" id="E9HPG8"/>
<dbReference type="Proteomes" id="UP000000305">
    <property type="component" value="Unassembled WGS sequence"/>
</dbReference>
<keyword evidence="2" id="KW-1185">Reference proteome</keyword>